<evidence type="ECO:0000256" key="3">
    <source>
        <dbReference type="PROSITE-ProRule" id="PRU00169"/>
    </source>
</evidence>
<keyword evidence="2" id="KW-0902">Two-component regulatory system</keyword>
<evidence type="ECO:0000259" key="4">
    <source>
        <dbReference type="PROSITE" id="PS50110"/>
    </source>
</evidence>
<comment type="caution">
    <text evidence="5">The sequence shown here is derived from an EMBL/GenBank/DDBJ whole genome shotgun (WGS) entry which is preliminary data.</text>
</comment>
<dbReference type="InterPro" id="IPR001789">
    <property type="entry name" value="Sig_transdc_resp-reg_receiver"/>
</dbReference>
<dbReference type="PANTHER" id="PTHR44591">
    <property type="entry name" value="STRESS RESPONSE REGULATOR PROTEIN 1"/>
    <property type="match status" value="1"/>
</dbReference>
<protein>
    <submittedName>
        <fullName evidence="5">Response regulator</fullName>
    </submittedName>
</protein>
<evidence type="ECO:0000256" key="1">
    <source>
        <dbReference type="ARBA" id="ARBA00022553"/>
    </source>
</evidence>
<feature type="modified residue" description="4-aspartylphosphate" evidence="3">
    <location>
        <position position="66"/>
    </location>
</feature>
<dbReference type="InterPro" id="IPR050595">
    <property type="entry name" value="Bact_response_regulator"/>
</dbReference>
<gene>
    <name evidence="5" type="ORF">EVJ46_08420</name>
</gene>
<dbReference type="Proteomes" id="UP000316562">
    <property type="component" value="Unassembled WGS sequence"/>
</dbReference>
<reference evidence="5 6" key="1">
    <citation type="journal article" date="2019" name="ISME J.">
        <title>Insights into ecological role of a new deltaproteobacterial order Candidatus Acidulodesulfobacterales by metagenomics and metatranscriptomics.</title>
        <authorList>
            <person name="Tan S."/>
            <person name="Liu J."/>
            <person name="Fang Y."/>
            <person name="Hedlund B.P."/>
            <person name="Lian Z.H."/>
            <person name="Huang L.Y."/>
            <person name="Li J.T."/>
            <person name="Huang L.N."/>
            <person name="Li W.J."/>
            <person name="Jiang H.C."/>
            <person name="Dong H.L."/>
            <person name="Shu W.S."/>
        </authorList>
    </citation>
    <scope>NUCLEOTIDE SEQUENCE [LARGE SCALE GENOMIC DNA]</scope>
    <source>
        <strain evidence="5">AP2</strain>
    </source>
</reference>
<name>A0A519BG17_ACIG2</name>
<proteinExistence type="predicted"/>
<dbReference type="SUPFAM" id="SSF52172">
    <property type="entry name" value="CheY-like"/>
    <property type="match status" value="1"/>
</dbReference>
<evidence type="ECO:0000256" key="2">
    <source>
        <dbReference type="ARBA" id="ARBA00023012"/>
    </source>
</evidence>
<sequence>MENKSGRNVDKSANTKTILIVEDSIVVVKLLSLSFVGKGFKVLTAGDGFEALEIAIQNDIDLIITDLNMPQMDGITLLKNLKENEDTKNIPVILMSSMKPGEDEIKNCFAFLQKPFKESELLKISKKALNID</sequence>
<accession>A0A519BG17</accession>
<dbReference type="PANTHER" id="PTHR44591:SF14">
    <property type="entry name" value="PROTEIN PILG"/>
    <property type="match status" value="1"/>
</dbReference>
<dbReference type="SMART" id="SM00448">
    <property type="entry name" value="REC"/>
    <property type="match status" value="1"/>
</dbReference>
<dbReference type="InterPro" id="IPR011006">
    <property type="entry name" value="CheY-like_superfamily"/>
</dbReference>
<keyword evidence="1 3" id="KW-0597">Phosphoprotein</keyword>
<dbReference type="GO" id="GO:0000160">
    <property type="term" value="P:phosphorelay signal transduction system"/>
    <property type="evidence" value="ECO:0007669"/>
    <property type="project" value="UniProtKB-KW"/>
</dbReference>
<dbReference type="AlphaFoldDB" id="A0A519BG17"/>
<dbReference type="EMBL" id="SGBC01000003">
    <property type="protein sequence ID" value="RZD16199.1"/>
    <property type="molecule type" value="Genomic_DNA"/>
</dbReference>
<dbReference type="Pfam" id="PF00072">
    <property type="entry name" value="Response_reg"/>
    <property type="match status" value="1"/>
</dbReference>
<dbReference type="PROSITE" id="PS50110">
    <property type="entry name" value="RESPONSE_REGULATORY"/>
    <property type="match status" value="1"/>
</dbReference>
<organism evidence="5 6">
    <name type="scientific">Acididesulfobacter guangdongensis</name>
    <dbReference type="NCBI Taxonomy" id="2597225"/>
    <lineage>
        <taxon>Bacteria</taxon>
        <taxon>Deltaproteobacteria</taxon>
        <taxon>Candidatus Acidulodesulfobacterales</taxon>
        <taxon>Candidatus Acididesulfobacter</taxon>
    </lineage>
</organism>
<evidence type="ECO:0000313" key="5">
    <source>
        <dbReference type="EMBL" id="RZD16199.1"/>
    </source>
</evidence>
<dbReference type="Gene3D" id="3.40.50.2300">
    <property type="match status" value="1"/>
</dbReference>
<feature type="domain" description="Response regulatory" evidence="4">
    <location>
        <begin position="17"/>
        <end position="129"/>
    </location>
</feature>
<evidence type="ECO:0000313" key="6">
    <source>
        <dbReference type="Proteomes" id="UP000316562"/>
    </source>
</evidence>